<organism evidence="7 8">
    <name type="scientific">Hymenobacter setariae</name>
    <dbReference type="NCBI Taxonomy" id="2594794"/>
    <lineage>
        <taxon>Bacteria</taxon>
        <taxon>Pseudomonadati</taxon>
        <taxon>Bacteroidota</taxon>
        <taxon>Cytophagia</taxon>
        <taxon>Cytophagales</taxon>
        <taxon>Hymenobacteraceae</taxon>
        <taxon>Hymenobacter</taxon>
    </lineage>
</organism>
<keyword evidence="5" id="KW-0694">RNA-binding</keyword>
<name>A0A558BYT8_9BACT</name>
<dbReference type="Pfam" id="PF00573">
    <property type="entry name" value="Ribosomal_L4"/>
    <property type="match status" value="1"/>
</dbReference>
<gene>
    <name evidence="5 7" type="primary">rplD</name>
    <name evidence="7" type="ORF">FNT36_09625</name>
</gene>
<dbReference type="SUPFAM" id="SSF52166">
    <property type="entry name" value="Ribosomal protein L4"/>
    <property type="match status" value="1"/>
</dbReference>
<dbReference type="OrthoDB" id="9803201at2"/>
<evidence type="ECO:0000256" key="1">
    <source>
        <dbReference type="ARBA" id="ARBA00010528"/>
    </source>
</evidence>
<evidence type="ECO:0000256" key="5">
    <source>
        <dbReference type="HAMAP-Rule" id="MF_01328"/>
    </source>
</evidence>
<dbReference type="Gene3D" id="3.40.1370.10">
    <property type="match status" value="1"/>
</dbReference>
<dbReference type="GO" id="GO:0003735">
    <property type="term" value="F:structural constituent of ribosome"/>
    <property type="evidence" value="ECO:0007669"/>
    <property type="project" value="InterPro"/>
</dbReference>
<dbReference type="GO" id="GO:0006412">
    <property type="term" value="P:translation"/>
    <property type="evidence" value="ECO:0007669"/>
    <property type="project" value="UniProtKB-UniRule"/>
</dbReference>
<evidence type="ECO:0000313" key="7">
    <source>
        <dbReference type="EMBL" id="TVT41677.1"/>
    </source>
</evidence>
<comment type="subunit">
    <text evidence="5">Part of the 50S ribosomal subunit.</text>
</comment>
<keyword evidence="8" id="KW-1185">Reference proteome</keyword>
<accession>A0A558BYT8</accession>
<dbReference type="InterPro" id="IPR023574">
    <property type="entry name" value="Ribosomal_uL4_dom_sf"/>
</dbReference>
<evidence type="ECO:0000313" key="8">
    <source>
        <dbReference type="Proteomes" id="UP000317624"/>
    </source>
</evidence>
<dbReference type="GO" id="GO:0019843">
    <property type="term" value="F:rRNA binding"/>
    <property type="evidence" value="ECO:0007669"/>
    <property type="project" value="UniProtKB-UniRule"/>
</dbReference>
<dbReference type="EMBL" id="VMRJ01000002">
    <property type="protein sequence ID" value="TVT41677.1"/>
    <property type="molecule type" value="Genomic_DNA"/>
</dbReference>
<proteinExistence type="inferred from homology"/>
<dbReference type="AlphaFoldDB" id="A0A558BYT8"/>
<dbReference type="GO" id="GO:0005840">
    <property type="term" value="C:ribosome"/>
    <property type="evidence" value="ECO:0007669"/>
    <property type="project" value="UniProtKB-KW"/>
</dbReference>
<sequence length="215" mass="23555">MELSVFNSKGEDTGRKVTLSDAVFGHEPNEHVMYLDVKQYLANQRQGTHKSKQRAEVARTTKKLKKQKGTGGARAGSMKSGVFVGGGRMFGPQPRDYSFKLNKKTKRVARLSALSVLAREGKVALVENLTLSAPKTKEFVAILDGLKLNNGRKTLYVAAEADKNLLLSARNVQKVKIATPVALNTHDLLNTDTLLLSEDGLRSLEQLYTANNSAE</sequence>
<dbReference type="Proteomes" id="UP000317624">
    <property type="component" value="Unassembled WGS sequence"/>
</dbReference>
<keyword evidence="5" id="KW-0699">rRNA-binding</keyword>
<dbReference type="InterPro" id="IPR013005">
    <property type="entry name" value="Ribosomal_uL4-like"/>
</dbReference>
<evidence type="ECO:0000256" key="3">
    <source>
        <dbReference type="ARBA" id="ARBA00023274"/>
    </source>
</evidence>
<protein>
    <recommendedName>
        <fullName evidence="4 5">Large ribosomal subunit protein uL4</fullName>
    </recommendedName>
</protein>
<reference evidence="7 8" key="1">
    <citation type="submission" date="2019-07" db="EMBL/GenBank/DDBJ databases">
        <title>Hymenobacter sp. straun FUR1 Genome sequencing and assembly.</title>
        <authorList>
            <person name="Chhetri G."/>
        </authorList>
    </citation>
    <scope>NUCLEOTIDE SEQUENCE [LARGE SCALE GENOMIC DNA]</scope>
    <source>
        <strain evidence="7 8">Fur1</strain>
    </source>
</reference>
<dbReference type="PANTHER" id="PTHR10746">
    <property type="entry name" value="50S RIBOSOMAL PROTEIN L4"/>
    <property type="match status" value="1"/>
</dbReference>
<dbReference type="PANTHER" id="PTHR10746:SF6">
    <property type="entry name" value="LARGE RIBOSOMAL SUBUNIT PROTEIN UL4M"/>
    <property type="match status" value="1"/>
</dbReference>
<dbReference type="RefSeq" id="WP_144846850.1">
    <property type="nucleotide sequence ID" value="NZ_VMRJ01000002.1"/>
</dbReference>
<dbReference type="InterPro" id="IPR002136">
    <property type="entry name" value="Ribosomal_uL4"/>
</dbReference>
<comment type="function">
    <text evidence="5">One of the primary rRNA binding proteins, this protein initially binds near the 5'-end of the 23S rRNA. It is important during the early stages of 50S assembly. It makes multiple contacts with different domains of the 23S rRNA in the assembled 50S subunit and ribosome.</text>
</comment>
<dbReference type="GO" id="GO:1990904">
    <property type="term" value="C:ribonucleoprotein complex"/>
    <property type="evidence" value="ECO:0007669"/>
    <property type="project" value="UniProtKB-KW"/>
</dbReference>
<evidence type="ECO:0000256" key="6">
    <source>
        <dbReference type="SAM" id="MobiDB-lite"/>
    </source>
</evidence>
<keyword evidence="2 5" id="KW-0689">Ribosomal protein</keyword>
<evidence type="ECO:0000256" key="4">
    <source>
        <dbReference type="ARBA" id="ARBA00035244"/>
    </source>
</evidence>
<feature type="region of interest" description="Disordered" evidence="6">
    <location>
        <begin position="45"/>
        <end position="77"/>
    </location>
</feature>
<dbReference type="HAMAP" id="MF_01328_B">
    <property type="entry name" value="Ribosomal_uL4_B"/>
    <property type="match status" value="1"/>
</dbReference>
<evidence type="ECO:0000256" key="2">
    <source>
        <dbReference type="ARBA" id="ARBA00022980"/>
    </source>
</evidence>
<comment type="caution">
    <text evidence="7">The sequence shown here is derived from an EMBL/GenBank/DDBJ whole genome shotgun (WGS) entry which is preliminary data.</text>
</comment>
<keyword evidence="3 5" id="KW-0687">Ribonucleoprotein</keyword>
<comment type="similarity">
    <text evidence="1 5">Belongs to the universal ribosomal protein uL4 family.</text>
</comment>
<dbReference type="NCBIfam" id="TIGR03953">
    <property type="entry name" value="rplD_bact"/>
    <property type="match status" value="1"/>
</dbReference>
<comment type="function">
    <text evidence="5">Forms part of the polypeptide exit tunnel.</text>
</comment>